<sequence>MMYAIQASSSNPNANGTSSKSATTPPLRMRPEEFCDRFLPLRHPGDKLNARSGRRSRCIRFLAAVLSKFTGEIILESRIDKWGPGLTFSKIPCPFTSLLALLAQVYPDEIQKMGNRF</sequence>
<dbReference type="Proteomes" id="UP001525961">
    <property type="component" value="Unassembled WGS sequence"/>
</dbReference>
<reference evidence="2 3" key="1">
    <citation type="journal article" date="2022" name="Front. Microbiol.">
        <title>High genomic differentiation and limited gene flow indicate recent cryptic speciation within the genus Laspinema (cyanobacteria).</title>
        <authorList>
            <person name="Stanojkovic A."/>
            <person name="Skoupy S."/>
            <person name="Skaloud P."/>
            <person name="Dvorak P."/>
        </authorList>
    </citation>
    <scope>NUCLEOTIDE SEQUENCE [LARGE SCALE GENOMIC DNA]</scope>
    <source>
        <strain evidence="2 3">D3b</strain>
    </source>
</reference>
<proteinExistence type="predicted"/>
<feature type="compositionally biased region" description="Polar residues" evidence="1">
    <location>
        <begin position="7"/>
        <end position="24"/>
    </location>
</feature>
<gene>
    <name evidence="2" type="ORF">NG792_27430</name>
</gene>
<accession>A0ABT2NFH8</accession>
<dbReference type="EMBL" id="JAMXFA010000068">
    <property type="protein sequence ID" value="MCT7981458.1"/>
    <property type="molecule type" value="Genomic_DNA"/>
</dbReference>
<evidence type="ECO:0000256" key="1">
    <source>
        <dbReference type="SAM" id="MobiDB-lite"/>
    </source>
</evidence>
<feature type="region of interest" description="Disordered" evidence="1">
    <location>
        <begin position="7"/>
        <end position="28"/>
    </location>
</feature>
<evidence type="ECO:0000313" key="2">
    <source>
        <dbReference type="EMBL" id="MCT7981458.1"/>
    </source>
</evidence>
<comment type="caution">
    <text evidence="2">The sequence shown here is derived from an EMBL/GenBank/DDBJ whole genome shotgun (WGS) entry which is preliminary data.</text>
</comment>
<evidence type="ECO:0000313" key="3">
    <source>
        <dbReference type="Proteomes" id="UP001525961"/>
    </source>
</evidence>
<organism evidence="2 3">
    <name type="scientific">Laspinema olomoucense D3b</name>
    <dbReference type="NCBI Taxonomy" id="2953688"/>
    <lineage>
        <taxon>Bacteria</taxon>
        <taxon>Bacillati</taxon>
        <taxon>Cyanobacteriota</taxon>
        <taxon>Cyanophyceae</taxon>
        <taxon>Oscillatoriophycideae</taxon>
        <taxon>Oscillatoriales</taxon>
        <taxon>Laspinemataceae</taxon>
        <taxon>Laspinema</taxon>
        <taxon>Laspinema olomoucense</taxon>
    </lineage>
</organism>
<keyword evidence="3" id="KW-1185">Reference proteome</keyword>
<protein>
    <submittedName>
        <fullName evidence="2">Uncharacterized protein</fullName>
    </submittedName>
</protein>
<dbReference type="RefSeq" id="WP_261237632.1">
    <property type="nucleotide sequence ID" value="NZ_JAMXFA010000068.1"/>
</dbReference>
<name>A0ABT2NFH8_9CYAN</name>